<feature type="binding site" evidence="14">
    <location>
        <position position="119"/>
    </location>
    <ligand>
        <name>ATP</name>
        <dbReference type="ChEBI" id="CHEBI:30616"/>
    </ligand>
</feature>
<dbReference type="GO" id="GO:0061710">
    <property type="term" value="F:L-threonylcarbamoyladenylate synthase"/>
    <property type="evidence" value="ECO:0007669"/>
    <property type="project" value="UniProtKB-EC"/>
</dbReference>
<sequence length="351" mass="38009">MMTIIKKADNGTLGEDDLKKAAKILQRGGLVAFPTETVYGLGADALNPEAAKKIYEAKGRPSDNPLIVHIANPKHMELIARDIPREAYKLAETFWPGPLTIILNKKEIVPYNTTGGLDTVAIRLPANKIARDVIAYSGGFIAAPSANISGRPSPTRAQHVIDDLDGKIDMIIDGGKSTLGLESTIVDLSGDIPMILRPGSITKSMVESVIGSVEYDKAITKETMDENIAPKAPGMKYRHYAPEGCLVIYEGNIQDVATAINNKARLYLEEGKTVGIIATDETKSLYKYGIIKSIGSRNEEDSIAAGLYAVLRDFDEIHADYIFSESFAGGNLGQAIMNRLLKAAGYRVEKL</sequence>
<evidence type="ECO:0000256" key="8">
    <source>
        <dbReference type="ARBA" id="ARBA00022695"/>
    </source>
</evidence>
<evidence type="ECO:0000256" key="5">
    <source>
        <dbReference type="ARBA" id="ARBA00022490"/>
    </source>
</evidence>
<dbReference type="KEGG" id="hsd:SD1D_0166"/>
<reference evidence="17" key="1">
    <citation type="submission" date="2015-09" db="EMBL/GenBank/DDBJ databases">
        <authorList>
            <person name="Wibberg D."/>
        </authorList>
    </citation>
    <scope>NUCLEOTIDE SEQUENCE [LARGE SCALE GENOMIC DNA]</scope>
    <source>
        <strain evidence="17">SD1D</strain>
    </source>
</reference>
<dbReference type="Gene3D" id="3.90.870.10">
    <property type="entry name" value="DHBP synthase"/>
    <property type="match status" value="1"/>
</dbReference>
<evidence type="ECO:0000256" key="7">
    <source>
        <dbReference type="ARBA" id="ARBA00022694"/>
    </source>
</evidence>
<feature type="binding site" evidence="14">
    <location>
        <position position="153"/>
    </location>
    <ligand>
        <name>ATP</name>
        <dbReference type="ChEBI" id="CHEBI:30616"/>
    </ligand>
</feature>
<dbReference type="GO" id="GO:0000049">
    <property type="term" value="F:tRNA binding"/>
    <property type="evidence" value="ECO:0007669"/>
    <property type="project" value="TreeGrafter"/>
</dbReference>
<dbReference type="InterPro" id="IPR006070">
    <property type="entry name" value="Sua5-like_dom"/>
</dbReference>
<keyword evidence="7 13" id="KW-0819">tRNA processing</keyword>
<organism evidence="16 17">
    <name type="scientific">Herbinix luporum</name>
    <dbReference type="NCBI Taxonomy" id="1679721"/>
    <lineage>
        <taxon>Bacteria</taxon>
        <taxon>Bacillati</taxon>
        <taxon>Bacillota</taxon>
        <taxon>Clostridia</taxon>
        <taxon>Lachnospirales</taxon>
        <taxon>Lachnospiraceae</taxon>
        <taxon>Herbinix</taxon>
    </lineage>
</organism>
<dbReference type="Proteomes" id="UP000196053">
    <property type="component" value="Chromosome I"/>
</dbReference>
<dbReference type="AlphaFoldDB" id="A0A0K8J2N3"/>
<keyword evidence="5 13" id="KW-0963">Cytoplasm</keyword>
<comment type="similarity">
    <text evidence="2 13">Belongs to the SUA5 family.</text>
</comment>
<evidence type="ECO:0000313" key="17">
    <source>
        <dbReference type="Proteomes" id="UP000196053"/>
    </source>
</evidence>
<comment type="catalytic activity">
    <reaction evidence="12 13">
        <text>L-threonine + hydrogencarbonate + ATP = L-threonylcarbamoyladenylate + diphosphate + H2O</text>
        <dbReference type="Rhea" id="RHEA:36407"/>
        <dbReference type="ChEBI" id="CHEBI:15377"/>
        <dbReference type="ChEBI" id="CHEBI:17544"/>
        <dbReference type="ChEBI" id="CHEBI:30616"/>
        <dbReference type="ChEBI" id="CHEBI:33019"/>
        <dbReference type="ChEBI" id="CHEBI:57926"/>
        <dbReference type="ChEBI" id="CHEBI:73682"/>
        <dbReference type="EC" id="2.7.7.87"/>
    </reaction>
</comment>
<keyword evidence="8 13" id="KW-0548">Nucleotidyltransferase</keyword>
<evidence type="ECO:0000256" key="10">
    <source>
        <dbReference type="ARBA" id="ARBA00022840"/>
    </source>
</evidence>
<feature type="binding site" evidence="14">
    <location>
        <position position="145"/>
    </location>
    <ligand>
        <name>ATP</name>
        <dbReference type="ChEBI" id="CHEBI:30616"/>
    </ligand>
</feature>
<evidence type="ECO:0000256" key="1">
    <source>
        <dbReference type="ARBA" id="ARBA00004496"/>
    </source>
</evidence>
<dbReference type="FunFam" id="3.90.870.10:FF:000009">
    <property type="entry name" value="Threonylcarbamoyl-AMP synthase, putative"/>
    <property type="match status" value="1"/>
</dbReference>
<dbReference type="PANTHER" id="PTHR17490:SF16">
    <property type="entry name" value="THREONYLCARBAMOYL-AMP SYNTHASE"/>
    <property type="match status" value="1"/>
</dbReference>
<dbReference type="InterPro" id="IPR017945">
    <property type="entry name" value="DHBP_synth_RibB-like_a/b_dom"/>
</dbReference>
<dbReference type="GO" id="GO:0006450">
    <property type="term" value="P:regulation of translational fidelity"/>
    <property type="evidence" value="ECO:0007669"/>
    <property type="project" value="TreeGrafter"/>
</dbReference>
<evidence type="ECO:0000256" key="11">
    <source>
        <dbReference type="ARBA" id="ARBA00029774"/>
    </source>
</evidence>
<proteinExistence type="inferred from homology"/>
<feature type="binding site" evidence="14">
    <location>
        <position position="197"/>
    </location>
    <ligand>
        <name>ATP</name>
        <dbReference type="ChEBI" id="CHEBI:30616"/>
    </ligand>
</feature>
<evidence type="ECO:0000256" key="12">
    <source>
        <dbReference type="ARBA" id="ARBA00048366"/>
    </source>
</evidence>
<dbReference type="PANTHER" id="PTHR17490">
    <property type="entry name" value="SUA5"/>
    <property type="match status" value="1"/>
</dbReference>
<dbReference type="EC" id="2.7.7.87" evidence="3 13"/>
<comment type="function">
    <text evidence="13">Required for the formation of a threonylcarbamoyl group on adenosine at position 37 (t(6)A37) in tRNAs that read codons beginning with adenine.</text>
</comment>
<dbReference type="Pfam" id="PF03481">
    <property type="entry name" value="Sua5_C"/>
    <property type="match status" value="1"/>
</dbReference>
<evidence type="ECO:0000256" key="4">
    <source>
        <dbReference type="ARBA" id="ARBA00015492"/>
    </source>
</evidence>
<dbReference type="Gene3D" id="3.40.50.11030">
    <property type="entry name" value="Threonylcarbamoyl-AMP synthase, C-terminal domain"/>
    <property type="match status" value="1"/>
</dbReference>
<dbReference type="InterPro" id="IPR010923">
    <property type="entry name" value="T(6)A37_SUA5"/>
</dbReference>
<evidence type="ECO:0000313" key="16">
    <source>
        <dbReference type="EMBL" id="CUH91720.1"/>
    </source>
</evidence>
<feature type="binding site" evidence="14">
    <location>
        <position position="69"/>
    </location>
    <ligand>
        <name>L-threonine</name>
        <dbReference type="ChEBI" id="CHEBI:57926"/>
    </ligand>
</feature>
<keyword evidence="6 13" id="KW-0808">Transferase</keyword>
<evidence type="ECO:0000256" key="3">
    <source>
        <dbReference type="ARBA" id="ARBA00012584"/>
    </source>
</evidence>
<keyword evidence="10 13" id="KW-0067">ATP-binding</keyword>
<feature type="binding site" evidence="14">
    <location>
        <position position="37"/>
    </location>
    <ligand>
        <name>L-threonine</name>
        <dbReference type="ChEBI" id="CHEBI:57926"/>
    </ligand>
</feature>
<evidence type="ECO:0000256" key="13">
    <source>
        <dbReference type="PIRNR" id="PIRNR004930"/>
    </source>
</evidence>
<feature type="binding site" evidence="14">
    <location>
        <position position="240"/>
    </location>
    <ligand>
        <name>ATP</name>
        <dbReference type="ChEBI" id="CHEBI:30616"/>
    </ligand>
</feature>
<feature type="domain" description="YrdC-like" evidence="15">
    <location>
        <begin position="15"/>
        <end position="201"/>
    </location>
</feature>
<dbReference type="GO" id="GO:0003725">
    <property type="term" value="F:double-stranded RNA binding"/>
    <property type="evidence" value="ECO:0007669"/>
    <property type="project" value="UniProtKB-UniRule"/>
</dbReference>
<feature type="binding site" evidence="14">
    <location>
        <position position="64"/>
    </location>
    <ligand>
        <name>ATP</name>
        <dbReference type="ChEBI" id="CHEBI:30616"/>
    </ligand>
</feature>
<dbReference type="EMBL" id="LN879430">
    <property type="protein sequence ID" value="CUH91720.1"/>
    <property type="molecule type" value="Genomic_DNA"/>
</dbReference>
<dbReference type="RefSeq" id="WP_058257167.1">
    <property type="nucleotide sequence ID" value="NZ_DUPS01000051.1"/>
</dbReference>
<keyword evidence="9 13" id="KW-0547">Nucleotide-binding</keyword>
<dbReference type="PIRSF" id="PIRSF004930">
    <property type="entry name" value="Tln_factor_SUA5"/>
    <property type="match status" value="1"/>
</dbReference>
<evidence type="ECO:0000256" key="14">
    <source>
        <dbReference type="PIRSR" id="PIRSR004930-1"/>
    </source>
</evidence>
<dbReference type="InterPro" id="IPR050156">
    <property type="entry name" value="TC-AMP_synthase_SUA5"/>
</dbReference>
<protein>
    <recommendedName>
        <fullName evidence="4 13">Threonylcarbamoyl-AMP synthase</fullName>
        <shortName evidence="13">TC-AMP synthase</shortName>
        <ecNumber evidence="3 13">2.7.7.87</ecNumber>
    </recommendedName>
    <alternativeName>
        <fullName evidence="11 13">L-threonylcarbamoyladenylate synthase</fullName>
    </alternativeName>
</protein>
<keyword evidence="17" id="KW-1185">Reference proteome</keyword>
<feature type="binding site" evidence="14">
    <location>
        <position position="60"/>
    </location>
    <ligand>
        <name>ATP</name>
        <dbReference type="ChEBI" id="CHEBI:30616"/>
    </ligand>
</feature>
<evidence type="ECO:0000259" key="15">
    <source>
        <dbReference type="PROSITE" id="PS51163"/>
    </source>
</evidence>
<dbReference type="Pfam" id="PF01300">
    <property type="entry name" value="Sua5_yciO_yrdC"/>
    <property type="match status" value="1"/>
</dbReference>
<dbReference type="GO" id="GO:0008033">
    <property type="term" value="P:tRNA processing"/>
    <property type="evidence" value="ECO:0007669"/>
    <property type="project" value="UniProtKB-KW"/>
</dbReference>
<dbReference type="GO" id="GO:0005737">
    <property type="term" value="C:cytoplasm"/>
    <property type="evidence" value="ECO:0007669"/>
    <property type="project" value="UniProtKB-SubCell"/>
</dbReference>
<gene>
    <name evidence="16" type="primary">ywlC</name>
    <name evidence="16" type="ORF">SD1D_0166</name>
</gene>
<dbReference type="InterPro" id="IPR038385">
    <property type="entry name" value="Sua5/YwlC_C"/>
</dbReference>
<dbReference type="NCBIfam" id="TIGR00057">
    <property type="entry name" value="L-threonylcarbamoyladenylate synthase"/>
    <property type="match status" value="1"/>
</dbReference>
<evidence type="ECO:0000256" key="2">
    <source>
        <dbReference type="ARBA" id="ARBA00007663"/>
    </source>
</evidence>
<dbReference type="GO" id="GO:0005524">
    <property type="term" value="F:ATP binding"/>
    <property type="evidence" value="ECO:0007669"/>
    <property type="project" value="UniProtKB-UniRule"/>
</dbReference>
<feature type="binding site" evidence="14">
    <location>
        <position position="143"/>
    </location>
    <ligand>
        <name>L-threonine</name>
        <dbReference type="ChEBI" id="CHEBI:57926"/>
    </ligand>
</feature>
<evidence type="ECO:0000256" key="6">
    <source>
        <dbReference type="ARBA" id="ARBA00022679"/>
    </source>
</evidence>
<dbReference type="PROSITE" id="PS51163">
    <property type="entry name" value="YRDC"/>
    <property type="match status" value="1"/>
</dbReference>
<name>A0A0K8J2N3_9FIRM</name>
<comment type="subcellular location">
    <subcellularLocation>
        <location evidence="1 13">Cytoplasm</location>
    </subcellularLocation>
</comment>
<evidence type="ECO:0000256" key="9">
    <source>
        <dbReference type="ARBA" id="ARBA00022741"/>
    </source>
</evidence>
<feature type="binding site" evidence="14">
    <location>
        <position position="183"/>
    </location>
    <ligand>
        <name>L-threonine</name>
        <dbReference type="ChEBI" id="CHEBI:57926"/>
    </ligand>
</feature>
<accession>A0A0K8J2N3</accession>
<dbReference type="SUPFAM" id="SSF55821">
    <property type="entry name" value="YrdC/RibB"/>
    <property type="match status" value="1"/>
</dbReference>
<feature type="binding site" evidence="14">
    <location>
        <position position="123"/>
    </location>
    <ligand>
        <name>L-threonine</name>
        <dbReference type="ChEBI" id="CHEBI:57926"/>
    </ligand>
</feature>
<dbReference type="InterPro" id="IPR005145">
    <property type="entry name" value="Sua5_C"/>
</dbReference>